<evidence type="ECO:0000313" key="14">
    <source>
        <dbReference type="Proteomes" id="UP000199236"/>
    </source>
</evidence>
<sequence>MLDQITPITTEEAASKVPALALMINMGWSYVSANECLARRGSNRAVLLEDSLRVWLDAYRFDYRGRLYPLSDDGKVQVMKGVTNLGLAQGLAKANEALHTILTLGITISEFMPDGHKQSVTVSLVNWKDIGANRFEVTEEMSIERQGQTTTYRPDIVGFVNGLPLLIVEAKKAVTANKDKMVEEAISQHIRNQMPDGIQSLYAYGQVLMALAESQARYGTTETPKKFWAAWHEEEISEADMLAIKNRPLAEAQKTALLAGLSARVKAHLVALWSADMAITEQDRLLIGIARPDRLLEFVRYFLLFDSKVGKIAARYQQFFGVRAMLAQVQQRDEKSASGKKRKGGIIWHTTGSGKSYTMVFLCRALLHNPDLAKCRLLIVLDRTDLEKQLAATFRSGGAFGSAIATKKEGEKARAESGQDLAKRIGAGTDRIIFTLLQKFNSATKYPECKNDSEDMIVLVDEGHRSQGGENHERMQLALPNAAFIAFTGTPLLKERKTENKFGEILHAYTMREAVDDGTVTPLLYEERQPQLDINDKAIDNWFEKITTGLTDEQRADLKRKFSSKGQVYGAEQRIRLIAYDIATHFCDSFKAIGLKGQLATDSKLSAIRYKKVLDETGMVTSAVIISPPDTREGHEDTNAANAPEVQTWWADNVGNDADAYEEGIISGFSLVGPPDILIVVDKLLTGFDEPRNAVLYIDKDLKQHNLLQAIARVNRLHEDKKFGYLVDYRGILKELDTSLHDYQKLAEETRDGYDPEDLEGIYANVSTEYLQLPKLHRELWALFADVQNKADKEQFRRLLVPKTVTEEGMSFDANLKFREDFYVALTNFGMCLKLATSSRAFFEDPGFDEVKLNRYKADLKFFMAIRQQARADAMETVDFSQYEKQIRNLLDHQVTGVAIKDPDGLIQVGGNTGDSSEDPEDWSDEKKKNEADLIRTRVTQTIEVDLADDPYAQAIFSELLREAIAEAEAMFDFPGKQYDLFKDLEEQVKGGAPADIPEAIKENRHVRAYFGIFKQQVDPVRFEELGEEHFIAEAQLVDGVVMNAIAANSLSREDIMNDISRNLLPPFFKTYGDITIAQKLIAAIQDKVRAGATNGSF</sequence>
<evidence type="ECO:0000256" key="6">
    <source>
        <dbReference type="ARBA" id="ARBA00022759"/>
    </source>
</evidence>
<dbReference type="InterPro" id="IPR004473">
    <property type="entry name" value="Restrct_endonuc_typeI_HsdR"/>
</dbReference>
<dbReference type="Pfam" id="PF04313">
    <property type="entry name" value="HSDR_N"/>
    <property type="match status" value="1"/>
</dbReference>
<dbReference type="RefSeq" id="WP_090074696.1">
    <property type="nucleotide sequence ID" value="NZ_FOVR01000011.1"/>
</dbReference>
<comment type="catalytic activity">
    <reaction evidence="1 10">
        <text>Endonucleolytic cleavage of DNA to give random double-stranded fragments with terminal 5'-phosphates, ATP is simultaneously hydrolyzed.</text>
        <dbReference type="EC" id="3.1.21.3"/>
    </reaction>
</comment>
<evidence type="ECO:0000256" key="9">
    <source>
        <dbReference type="ARBA" id="ARBA00023125"/>
    </source>
</evidence>
<dbReference type="EMBL" id="FOVR01000011">
    <property type="protein sequence ID" value="SFO72711.1"/>
    <property type="molecule type" value="Genomic_DNA"/>
</dbReference>
<dbReference type="Pfam" id="PF18766">
    <property type="entry name" value="SWI2_SNF2"/>
    <property type="match status" value="1"/>
</dbReference>
<dbReference type="InterPro" id="IPR055180">
    <property type="entry name" value="HsdR_RecA-like_helicase_dom_2"/>
</dbReference>
<dbReference type="Gene3D" id="3.90.1570.50">
    <property type="match status" value="1"/>
</dbReference>
<evidence type="ECO:0000256" key="8">
    <source>
        <dbReference type="ARBA" id="ARBA00022840"/>
    </source>
</evidence>
<keyword evidence="9 10" id="KW-0238">DNA-binding</keyword>
<protein>
    <recommendedName>
        <fullName evidence="10">Type I restriction enzyme endonuclease subunit</fullName>
        <shortName evidence="10">R protein</shortName>
        <ecNumber evidence="10">3.1.21.3</ecNumber>
    </recommendedName>
</protein>
<evidence type="ECO:0000256" key="3">
    <source>
        <dbReference type="ARBA" id="ARBA00022722"/>
    </source>
</evidence>
<dbReference type="InterPro" id="IPR014001">
    <property type="entry name" value="Helicase_ATP-bd"/>
</dbReference>
<feature type="domain" description="Helicase ATP-binding" evidence="12">
    <location>
        <begin position="336"/>
        <end position="509"/>
    </location>
</feature>
<evidence type="ECO:0000256" key="11">
    <source>
        <dbReference type="SAM" id="MobiDB-lite"/>
    </source>
</evidence>
<evidence type="ECO:0000256" key="4">
    <source>
        <dbReference type="ARBA" id="ARBA00022741"/>
    </source>
</evidence>
<dbReference type="InterPro" id="IPR007409">
    <property type="entry name" value="Restrct_endonuc_type1_HsdR_N"/>
</dbReference>
<dbReference type="Proteomes" id="UP000199236">
    <property type="component" value="Unassembled WGS sequence"/>
</dbReference>
<evidence type="ECO:0000259" key="12">
    <source>
        <dbReference type="PROSITE" id="PS51192"/>
    </source>
</evidence>
<keyword evidence="14" id="KW-1185">Reference proteome</keyword>
<name>A0A1I5JJX7_9HYPH</name>
<comment type="similarity">
    <text evidence="2 10">Belongs to the HsdR family.</text>
</comment>
<dbReference type="OrthoDB" id="9758243at2"/>
<dbReference type="GO" id="GO:0009307">
    <property type="term" value="P:DNA restriction-modification system"/>
    <property type="evidence" value="ECO:0007669"/>
    <property type="project" value="UniProtKB-KW"/>
</dbReference>
<accession>A0A1I5JJX7</accession>
<keyword evidence="3" id="KW-0540">Nuclease</keyword>
<evidence type="ECO:0000256" key="1">
    <source>
        <dbReference type="ARBA" id="ARBA00000851"/>
    </source>
</evidence>
<dbReference type="SUPFAM" id="SSF52540">
    <property type="entry name" value="P-loop containing nucleoside triphosphate hydrolases"/>
    <property type="match status" value="2"/>
</dbReference>
<dbReference type="GO" id="GO:0009035">
    <property type="term" value="F:type I site-specific deoxyribonuclease activity"/>
    <property type="evidence" value="ECO:0007669"/>
    <property type="project" value="UniProtKB-EC"/>
</dbReference>
<feature type="region of interest" description="Disordered" evidence="11">
    <location>
        <begin position="907"/>
        <end position="930"/>
    </location>
</feature>
<dbReference type="NCBIfam" id="TIGR00348">
    <property type="entry name" value="hsdR"/>
    <property type="match status" value="1"/>
</dbReference>
<dbReference type="InterPro" id="IPR027417">
    <property type="entry name" value="P-loop_NTPase"/>
</dbReference>
<dbReference type="Pfam" id="PF22679">
    <property type="entry name" value="T1R_D3-like"/>
    <property type="match status" value="1"/>
</dbReference>
<evidence type="ECO:0000256" key="7">
    <source>
        <dbReference type="ARBA" id="ARBA00022801"/>
    </source>
</evidence>
<gene>
    <name evidence="13" type="ORF">SAMN04488056_111189</name>
</gene>
<dbReference type="GO" id="GO:0005524">
    <property type="term" value="F:ATP binding"/>
    <property type="evidence" value="ECO:0007669"/>
    <property type="project" value="UniProtKB-KW"/>
</dbReference>
<dbReference type="CDD" id="cd18030">
    <property type="entry name" value="DEXHc_RE_I_HsdR"/>
    <property type="match status" value="1"/>
</dbReference>
<keyword evidence="4 10" id="KW-0547">Nucleotide-binding</keyword>
<keyword evidence="5 10" id="KW-0680">Restriction system</keyword>
<dbReference type="Gene3D" id="3.40.50.300">
    <property type="entry name" value="P-loop containing nucleotide triphosphate hydrolases"/>
    <property type="match status" value="2"/>
</dbReference>
<dbReference type="CDD" id="cd18800">
    <property type="entry name" value="SF2_C_EcoR124I-like"/>
    <property type="match status" value="1"/>
</dbReference>
<comment type="function">
    <text evidence="10">Subunit R is required for both nuclease and ATPase activities, but not for modification.</text>
</comment>
<dbReference type="EC" id="3.1.21.3" evidence="10"/>
<evidence type="ECO:0000256" key="10">
    <source>
        <dbReference type="RuleBase" id="RU364115"/>
    </source>
</evidence>
<dbReference type="PANTHER" id="PTHR30195:SF15">
    <property type="entry name" value="TYPE I RESTRICTION ENZYME HINDI ENDONUCLEASE SUBUNIT"/>
    <property type="match status" value="1"/>
</dbReference>
<dbReference type="InterPro" id="IPR040980">
    <property type="entry name" value="SWI2_SNF2"/>
</dbReference>
<proteinExistence type="inferred from homology"/>
<evidence type="ECO:0000256" key="5">
    <source>
        <dbReference type="ARBA" id="ARBA00022747"/>
    </source>
</evidence>
<organism evidence="13 14">
    <name type="scientific">Cohaesibacter marisflavi</name>
    <dbReference type="NCBI Taxonomy" id="655353"/>
    <lineage>
        <taxon>Bacteria</taxon>
        <taxon>Pseudomonadati</taxon>
        <taxon>Pseudomonadota</taxon>
        <taxon>Alphaproteobacteria</taxon>
        <taxon>Hyphomicrobiales</taxon>
        <taxon>Cohaesibacteraceae</taxon>
    </lineage>
</organism>
<dbReference type="STRING" id="655353.SAMN04488056_111189"/>
<dbReference type="InterPro" id="IPR051268">
    <property type="entry name" value="Type-I_R_enzyme_R_subunit"/>
</dbReference>
<evidence type="ECO:0000256" key="2">
    <source>
        <dbReference type="ARBA" id="ARBA00008598"/>
    </source>
</evidence>
<dbReference type="SMART" id="SM00487">
    <property type="entry name" value="DEXDc"/>
    <property type="match status" value="1"/>
</dbReference>
<dbReference type="PROSITE" id="PS51192">
    <property type="entry name" value="HELICASE_ATP_BIND_1"/>
    <property type="match status" value="1"/>
</dbReference>
<keyword evidence="8 10" id="KW-0067">ATP-binding</keyword>
<dbReference type="GO" id="GO:0003677">
    <property type="term" value="F:DNA binding"/>
    <property type="evidence" value="ECO:0007669"/>
    <property type="project" value="UniProtKB-KW"/>
</dbReference>
<reference evidence="13 14" key="1">
    <citation type="submission" date="2016-10" db="EMBL/GenBank/DDBJ databases">
        <authorList>
            <person name="de Groot N.N."/>
        </authorList>
    </citation>
    <scope>NUCLEOTIDE SEQUENCE [LARGE SCALE GENOMIC DNA]</scope>
    <source>
        <strain evidence="13 14">CGMCC 1.9157</strain>
    </source>
</reference>
<keyword evidence="7 10" id="KW-0378">Hydrolase</keyword>
<dbReference type="CDD" id="cd22332">
    <property type="entry name" value="HsdR_N"/>
    <property type="match status" value="1"/>
</dbReference>
<evidence type="ECO:0000313" key="13">
    <source>
        <dbReference type="EMBL" id="SFO72711.1"/>
    </source>
</evidence>
<dbReference type="AlphaFoldDB" id="A0A1I5JJX7"/>
<keyword evidence="6" id="KW-0255">Endonuclease</keyword>
<dbReference type="PANTHER" id="PTHR30195">
    <property type="entry name" value="TYPE I SITE-SPECIFIC DEOXYRIBONUCLEASE PROTEIN SUBUNIT M AND R"/>
    <property type="match status" value="1"/>
</dbReference>
<comment type="subunit">
    <text evidence="10">The type I restriction/modification system is composed of three polypeptides R, M and S.</text>
</comment>